<proteinExistence type="predicted"/>
<dbReference type="InterPro" id="IPR013367">
    <property type="entry name" value="Flagellar_put"/>
</dbReference>
<protein>
    <submittedName>
        <fullName evidence="1">Flagellar protein</fullName>
    </submittedName>
</protein>
<comment type="caution">
    <text evidence="1">The sequence shown here is derived from an EMBL/GenBank/DDBJ whole genome shotgun (WGS) entry which is preliminary data.</text>
</comment>
<dbReference type="Pfam" id="PF12611">
    <property type="entry name" value="Flagellar_put"/>
    <property type="match status" value="1"/>
</dbReference>
<evidence type="ECO:0000313" key="2">
    <source>
        <dbReference type="Proteomes" id="UP000476055"/>
    </source>
</evidence>
<accession>A0A6L5YGB1</accession>
<name>A0A6L5YGB1_9FIRM</name>
<dbReference type="NCBIfam" id="TIGR02530">
    <property type="entry name" value="flg_new"/>
    <property type="match status" value="1"/>
</dbReference>
<dbReference type="RefSeq" id="WP_118550918.1">
    <property type="nucleotide sequence ID" value="NZ_VUMU01000002.1"/>
</dbReference>
<keyword evidence="2" id="KW-1185">Reference proteome</keyword>
<keyword evidence="1" id="KW-0969">Cilium</keyword>
<organism evidence="1 2">
    <name type="scientific">Waltera intestinalis</name>
    <dbReference type="NCBI Taxonomy" id="2606635"/>
    <lineage>
        <taxon>Bacteria</taxon>
        <taxon>Bacillati</taxon>
        <taxon>Bacillota</taxon>
        <taxon>Clostridia</taxon>
        <taxon>Lachnospirales</taxon>
        <taxon>Lachnospiraceae</taxon>
        <taxon>Waltera</taxon>
    </lineage>
</organism>
<gene>
    <name evidence="1" type="ORF">FYJ59_02210</name>
</gene>
<sequence>MDIQKNSFLSIDQLANQYLNNSRKTVKAAQENLVSFQEILQSKSNEQLKFSKHATVRLADRGIELTDAQLERLNDGAQKAGQKGIRDSLVIVDNLAFIVNVPNKTVVTAMDSRETEENVFTNINGAVIM</sequence>
<keyword evidence="1" id="KW-0966">Cell projection</keyword>
<dbReference type="EMBL" id="VUMU01000002">
    <property type="protein sequence ID" value="MST57070.1"/>
    <property type="molecule type" value="Genomic_DNA"/>
</dbReference>
<reference evidence="1 2" key="1">
    <citation type="submission" date="2019-08" db="EMBL/GenBank/DDBJ databases">
        <title>In-depth cultivation of the pig gut microbiome towards novel bacterial diversity and tailored functional studies.</title>
        <authorList>
            <person name="Wylensek D."/>
            <person name="Hitch T.C.A."/>
            <person name="Clavel T."/>
        </authorList>
    </citation>
    <scope>NUCLEOTIDE SEQUENCE [LARGE SCALE GENOMIC DNA]</scope>
    <source>
        <strain evidence="1 2">WCA3-601-WT-6H</strain>
    </source>
</reference>
<evidence type="ECO:0000313" key="1">
    <source>
        <dbReference type="EMBL" id="MST57070.1"/>
    </source>
</evidence>
<dbReference type="Proteomes" id="UP000476055">
    <property type="component" value="Unassembled WGS sequence"/>
</dbReference>
<keyword evidence="1" id="KW-0282">Flagellum</keyword>
<dbReference type="AlphaFoldDB" id="A0A6L5YGB1"/>